<keyword evidence="2" id="KW-1185">Reference proteome</keyword>
<sequence length="40" mass="4862">MHPHRGMQTCGQVPLLLMARRLHWKTQLYWEPQFLCGLHF</sequence>
<organism evidence="1 2">
    <name type="scientific">Staurois parvus</name>
    <dbReference type="NCBI Taxonomy" id="386267"/>
    <lineage>
        <taxon>Eukaryota</taxon>
        <taxon>Metazoa</taxon>
        <taxon>Chordata</taxon>
        <taxon>Craniata</taxon>
        <taxon>Vertebrata</taxon>
        <taxon>Euteleostomi</taxon>
        <taxon>Amphibia</taxon>
        <taxon>Batrachia</taxon>
        <taxon>Anura</taxon>
        <taxon>Neobatrachia</taxon>
        <taxon>Ranoidea</taxon>
        <taxon>Ranidae</taxon>
        <taxon>Staurois</taxon>
    </lineage>
</organism>
<comment type="caution">
    <text evidence="1">The sequence shown here is derived from an EMBL/GenBank/DDBJ whole genome shotgun (WGS) entry which is preliminary data.</text>
</comment>
<proteinExistence type="predicted"/>
<accession>A0ABN9DS77</accession>
<name>A0ABN9DS77_9NEOB</name>
<reference evidence="1" key="1">
    <citation type="submission" date="2023-05" db="EMBL/GenBank/DDBJ databases">
        <authorList>
            <person name="Stuckert A."/>
        </authorList>
    </citation>
    <scope>NUCLEOTIDE SEQUENCE</scope>
</reference>
<protein>
    <submittedName>
        <fullName evidence="1">Uncharacterized protein</fullName>
    </submittedName>
</protein>
<dbReference type="EMBL" id="CATNWA010014741">
    <property type="protein sequence ID" value="CAI9575393.1"/>
    <property type="molecule type" value="Genomic_DNA"/>
</dbReference>
<dbReference type="Proteomes" id="UP001162483">
    <property type="component" value="Unassembled WGS sequence"/>
</dbReference>
<evidence type="ECO:0000313" key="2">
    <source>
        <dbReference type="Proteomes" id="UP001162483"/>
    </source>
</evidence>
<gene>
    <name evidence="1" type="ORF">SPARVUS_LOCUS8187926</name>
</gene>
<evidence type="ECO:0000313" key="1">
    <source>
        <dbReference type="EMBL" id="CAI9575393.1"/>
    </source>
</evidence>